<dbReference type="PROSITE" id="PS50175">
    <property type="entry name" value="ASP_PROT_RETROV"/>
    <property type="match status" value="1"/>
</dbReference>
<dbReference type="GO" id="GO:0008270">
    <property type="term" value="F:zinc ion binding"/>
    <property type="evidence" value="ECO:0007669"/>
    <property type="project" value="UniProtKB-KW"/>
</dbReference>
<dbReference type="Proteomes" id="UP000494106">
    <property type="component" value="Unassembled WGS sequence"/>
</dbReference>
<sequence>MPKTTEDVSLRGVQYAEDFISNFSGQDHTYSVGRWIQDIEDNTEIFEWTPLQQLVIARRSLTGTAGLWLRSERPFKSWADLKQAISKEFPDAIDQKTIHEMMSARKKKSDEGYMDYLLIMKELGKRGKIPDYVAIKYIVDGIQDLETNKMLLYGVTSYSELKIYEQVKKKMRARRDTQRNQGSDGYNRNAKKYSSSEMRCYNCGELNHSSQSCPHKKKGLKCFKCNEFGHISSMCTATTKREDDRKPSESFGSRSSRPISGGDDRQRCQHEGCRSGGNPTNPSTSKSAMFTTDYVGTTDRDDENDSYHCQKNKDVLQIVNKPNKKPVLSICVENTEEMALVDSGSDVNLMSQDFYEVIGQPKTTEDGIVLSGLGLKPVRSYGEFTTCAVIDGRRYDEVTFHVVPKDCSSVVVGSTVSPTVRKEVLQCVDDYKPVQVKEAPIQLKIILKDDIPVAQKPRRLSLKEQQIVEDQVTEWLEKNIVRLKTRYKECKD</sequence>
<dbReference type="SUPFAM" id="SSF50630">
    <property type="entry name" value="Acid proteases"/>
    <property type="match status" value="1"/>
</dbReference>
<feature type="domain" description="CCHC-type" evidence="4">
    <location>
        <begin position="199"/>
        <end position="214"/>
    </location>
</feature>
<dbReference type="InterPro" id="IPR036875">
    <property type="entry name" value="Znf_CCHC_sf"/>
</dbReference>
<gene>
    <name evidence="6" type="ORF">APLA_LOCUS1186</name>
</gene>
<dbReference type="Gene3D" id="2.40.70.10">
    <property type="entry name" value="Acid Proteases"/>
    <property type="match status" value="1"/>
</dbReference>
<evidence type="ECO:0000256" key="3">
    <source>
        <dbReference type="SAM" id="MobiDB-lite"/>
    </source>
</evidence>
<dbReference type="CDD" id="cd00303">
    <property type="entry name" value="retropepsin_like"/>
    <property type="match status" value="1"/>
</dbReference>
<feature type="compositionally biased region" description="Polar residues" evidence="3">
    <location>
        <begin position="277"/>
        <end position="288"/>
    </location>
</feature>
<dbReference type="SMART" id="SM00343">
    <property type="entry name" value="ZnF_C2HC"/>
    <property type="match status" value="2"/>
</dbReference>
<dbReference type="Gene3D" id="4.10.60.10">
    <property type="entry name" value="Zinc finger, CCHC-type"/>
    <property type="match status" value="1"/>
</dbReference>
<dbReference type="InterPro" id="IPR001995">
    <property type="entry name" value="Peptidase_A2_cat"/>
</dbReference>
<keyword evidence="2" id="KW-0862">Zinc</keyword>
<dbReference type="PROSITE" id="PS50158">
    <property type="entry name" value="ZF_CCHC"/>
    <property type="match status" value="2"/>
</dbReference>
<feature type="domain" description="Peptidase A2" evidence="5">
    <location>
        <begin position="337"/>
        <end position="374"/>
    </location>
</feature>
<dbReference type="GO" id="GO:0003676">
    <property type="term" value="F:nucleic acid binding"/>
    <property type="evidence" value="ECO:0007669"/>
    <property type="project" value="InterPro"/>
</dbReference>
<dbReference type="InterPro" id="IPR001969">
    <property type="entry name" value="Aspartic_peptidase_AS"/>
</dbReference>
<name>A0A8S0YTH5_ARCPL</name>
<dbReference type="GO" id="GO:0006508">
    <property type="term" value="P:proteolysis"/>
    <property type="evidence" value="ECO:0007669"/>
    <property type="project" value="InterPro"/>
</dbReference>
<feature type="compositionally biased region" description="Basic and acidic residues" evidence="3">
    <location>
        <begin position="239"/>
        <end position="248"/>
    </location>
</feature>
<dbReference type="InterPro" id="IPR021109">
    <property type="entry name" value="Peptidase_aspartic_dom_sf"/>
</dbReference>
<dbReference type="Pfam" id="PF00098">
    <property type="entry name" value="zf-CCHC"/>
    <property type="match status" value="2"/>
</dbReference>
<protein>
    <submittedName>
        <fullName evidence="6">Uncharacterized protein</fullName>
    </submittedName>
</protein>
<organism evidence="6 7">
    <name type="scientific">Arctia plantaginis</name>
    <name type="common">Wood tiger moth</name>
    <name type="synonym">Phalaena plantaginis</name>
    <dbReference type="NCBI Taxonomy" id="874455"/>
    <lineage>
        <taxon>Eukaryota</taxon>
        <taxon>Metazoa</taxon>
        <taxon>Ecdysozoa</taxon>
        <taxon>Arthropoda</taxon>
        <taxon>Hexapoda</taxon>
        <taxon>Insecta</taxon>
        <taxon>Pterygota</taxon>
        <taxon>Neoptera</taxon>
        <taxon>Endopterygota</taxon>
        <taxon>Lepidoptera</taxon>
        <taxon>Glossata</taxon>
        <taxon>Ditrysia</taxon>
        <taxon>Noctuoidea</taxon>
        <taxon>Erebidae</taxon>
        <taxon>Arctiinae</taxon>
        <taxon>Arctia</taxon>
    </lineage>
</organism>
<evidence type="ECO:0000313" key="7">
    <source>
        <dbReference type="Proteomes" id="UP000494106"/>
    </source>
</evidence>
<keyword evidence="2" id="KW-0863">Zinc-finger</keyword>
<accession>A0A8S0YTH5</accession>
<evidence type="ECO:0000256" key="1">
    <source>
        <dbReference type="ARBA" id="ARBA00022801"/>
    </source>
</evidence>
<dbReference type="SUPFAM" id="SSF57756">
    <property type="entry name" value="Retrovirus zinc finger-like domains"/>
    <property type="match status" value="1"/>
</dbReference>
<proteinExistence type="predicted"/>
<feature type="region of interest" description="Disordered" evidence="3">
    <location>
        <begin position="237"/>
        <end position="288"/>
    </location>
</feature>
<dbReference type="InterPro" id="IPR001878">
    <property type="entry name" value="Znf_CCHC"/>
</dbReference>
<dbReference type="GO" id="GO:0004190">
    <property type="term" value="F:aspartic-type endopeptidase activity"/>
    <property type="evidence" value="ECO:0007669"/>
    <property type="project" value="InterPro"/>
</dbReference>
<feature type="domain" description="CCHC-type" evidence="4">
    <location>
        <begin position="221"/>
        <end position="235"/>
    </location>
</feature>
<dbReference type="OrthoDB" id="3863715at2759"/>
<keyword evidence="2" id="KW-0479">Metal-binding</keyword>
<evidence type="ECO:0000256" key="2">
    <source>
        <dbReference type="PROSITE-ProRule" id="PRU00047"/>
    </source>
</evidence>
<evidence type="ECO:0000313" key="6">
    <source>
        <dbReference type="EMBL" id="CAB3222610.1"/>
    </source>
</evidence>
<dbReference type="EMBL" id="CADEBC010000088">
    <property type="protein sequence ID" value="CAB3222610.1"/>
    <property type="molecule type" value="Genomic_DNA"/>
</dbReference>
<reference evidence="6 7" key="1">
    <citation type="submission" date="2020-04" db="EMBL/GenBank/DDBJ databases">
        <authorList>
            <person name="Wallbank WR R."/>
            <person name="Pardo Diaz C."/>
            <person name="Kozak K."/>
            <person name="Martin S."/>
            <person name="Jiggins C."/>
            <person name="Moest M."/>
            <person name="Warren A I."/>
            <person name="Byers J.R.P. K."/>
            <person name="Montejo-Kovacevich G."/>
            <person name="Yen C E."/>
        </authorList>
    </citation>
    <scope>NUCLEOTIDE SEQUENCE [LARGE SCALE GENOMIC DNA]</scope>
</reference>
<comment type="caution">
    <text evidence="6">The sequence shown here is derived from an EMBL/GenBank/DDBJ whole genome shotgun (WGS) entry which is preliminary data.</text>
</comment>
<dbReference type="Gene3D" id="3.10.10.10">
    <property type="entry name" value="HIV Type 1 Reverse Transcriptase, subunit A, domain 1"/>
    <property type="match status" value="1"/>
</dbReference>
<evidence type="ECO:0000259" key="5">
    <source>
        <dbReference type="PROSITE" id="PS50175"/>
    </source>
</evidence>
<feature type="compositionally biased region" description="Basic and acidic residues" evidence="3">
    <location>
        <begin position="262"/>
        <end position="273"/>
    </location>
</feature>
<dbReference type="AlphaFoldDB" id="A0A8S0YTH5"/>
<keyword evidence="7" id="KW-1185">Reference proteome</keyword>
<evidence type="ECO:0000259" key="4">
    <source>
        <dbReference type="PROSITE" id="PS50158"/>
    </source>
</evidence>
<keyword evidence="1" id="KW-0378">Hydrolase</keyword>
<dbReference type="PROSITE" id="PS00141">
    <property type="entry name" value="ASP_PROTEASE"/>
    <property type="match status" value="1"/>
</dbReference>